<sequence length="165" mass="19221">MHMFSYVDDEDHFRGPFDGTQMHYWYLRGYLQPSLNIFVHQGLFGRRTTLQELVEKNGSSNPFFERSENKVDDVKENSDVPEPSTSDSPYPFLMGCSPSSSERLDESTLKELTTNLQLVKSRYNIKHMNRILENFKAMEVNLVLKKGWHLEEFEITAISFDVTTV</sequence>
<accession>A0A0B1S0A8</accession>
<reference evidence="3 4" key="1">
    <citation type="submission" date="2014-03" db="EMBL/GenBank/DDBJ databases">
        <title>Draft genome of the hookworm Oesophagostomum dentatum.</title>
        <authorList>
            <person name="Mitreva M."/>
        </authorList>
    </citation>
    <scope>NUCLEOTIDE SEQUENCE [LARGE SCALE GENOMIC DNA]</scope>
    <source>
        <strain evidence="3 4">OD-Hann</strain>
    </source>
</reference>
<feature type="region of interest" description="Disordered" evidence="1">
    <location>
        <begin position="59"/>
        <end position="92"/>
    </location>
</feature>
<keyword evidence="4" id="KW-1185">Reference proteome</keyword>
<dbReference type="InterPro" id="IPR035445">
    <property type="entry name" value="GYF-like_dom_sf"/>
</dbReference>
<feature type="domain" description="GYF" evidence="2">
    <location>
        <begin position="1"/>
        <end position="54"/>
    </location>
</feature>
<dbReference type="SUPFAM" id="SSF55277">
    <property type="entry name" value="GYF domain"/>
    <property type="match status" value="1"/>
</dbReference>
<dbReference type="InterPro" id="IPR003169">
    <property type="entry name" value="GYF"/>
</dbReference>
<gene>
    <name evidence="3" type="ORF">OESDEN_23760</name>
</gene>
<dbReference type="Pfam" id="PF02213">
    <property type="entry name" value="GYF"/>
    <property type="match status" value="1"/>
</dbReference>
<dbReference type="Proteomes" id="UP000053660">
    <property type="component" value="Unassembled WGS sequence"/>
</dbReference>
<protein>
    <recommendedName>
        <fullName evidence="2">GYF domain-containing protein</fullName>
    </recommendedName>
</protein>
<dbReference type="OrthoDB" id="5867115at2759"/>
<evidence type="ECO:0000259" key="2">
    <source>
        <dbReference type="PROSITE" id="PS50829"/>
    </source>
</evidence>
<feature type="compositionally biased region" description="Basic and acidic residues" evidence="1">
    <location>
        <begin position="65"/>
        <end position="78"/>
    </location>
</feature>
<proteinExistence type="predicted"/>
<evidence type="ECO:0000313" key="3">
    <source>
        <dbReference type="EMBL" id="KHJ76620.1"/>
    </source>
</evidence>
<organism evidence="3 4">
    <name type="scientific">Oesophagostomum dentatum</name>
    <name type="common">Nodular worm</name>
    <dbReference type="NCBI Taxonomy" id="61180"/>
    <lineage>
        <taxon>Eukaryota</taxon>
        <taxon>Metazoa</taxon>
        <taxon>Ecdysozoa</taxon>
        <taxon>Nematoda</taxon>
        <taxon>Chromadorea</taxon>
        <taxon>Rhabditida</taxon>
        <taxon>Rhabditina</taxon>
        <taxon>Rhabditomorpha</taxon>
        <taxon>Strongyloidea</taxon>
        <taxon>Strongylidae</taxon>
        <taxon>Oesophagostomum</taxon>
    </lineage>
</organism>
<evidence type="ECO:0000313" key="4">
    <source>
        <dbReference type="Proteomes" id="UP000053660"/>
    </source>
</evidence>
<dbReference type="Gene3D" id="3.30.1490.40">
    <property type="match status" value="1"/>
</dbReference>
<dbReference type="PROSITE" id="PS50829">
    <property type="entry name" value="GYF"/>
    <property type="match status" value="1"/>
</dbReference>
<name>A0A0B1S0A8_OESDE</name>
<evidence type="ECO:0000256" key="1">
    <source>
        <dbReference type="SAM" id="MobiDB-lite"/>
    </source>
</evidence>
<dbReference type="AlphaFoldDB" id="A0A0B1S0A8"/>
<dbReference type="EMBL" id="KN611575">
    <property type="protein sequence ID" value="KHJ76620.1"/>
    <property type="molecule type" value="Genomic_DNA"/>
</dbReference>